<sequence length="122" mass="13999">MSIQRLHECQAAILQHPGIDVDQLARLMYMSRPTLYRKLKEITGLTPHELINEIRLKKAAELLADGRYRAFEVARIVGFTSQSSFGKSFLRQFKVSPAMYRRLKAFTTPCSGNCYEEDKTSI</sequence>
<dbReference type="SMART" id="SM00342">
    <property type="entry name" value="HTH_ARAC"/>
    <property type="match status" value="1"/>
</dbReference>
<dbReference type="Gene3D" id="1.10.10.60">
    <property type="entry name" value="Homeodomain-like"/>
    <property type="match status" value="2"/>
</dbReference>
<proteinExistence type="predicted"/>
<gene>
    <name evidence="5" type="ORF">GO493_10920</name>
</gene>
<dbReference type="AlphaFoldDB" id="A0A7K1U3B4"/>
<evidence type="ECO:0000259" key="4">
    <source>
        <dbReference type="PROSITE" id="PS01124"/>
    </source>
</evidence>
<dbReference type="GO" id="GO:0003700">
    <property type="term" value="F:DNA-binding transcription factor activity"/>
    <property type="evidence" value="ECO:0007669"/>
    <property type="project" value="InterPro"/>
</dbReference>
<dbReference type="Pfam" id="PF12833">
    <property type="entry name" value="HTH_18"/>
    <property type="match status" value="1"/>
</dbReference>
<name>A0A7K1U3B4_9BACT</name>
<keyword evidence="3" id="KW-0804">Transcription</keyword>
<keyword evidence="1" id="KW-0805">Transcription regulation</keyword>
<accession>A0A7K1U3B4</accession>
<dbReference type="EMBL" id="WRXN01000004">
    <property type="protein sequence ID" value="MVT08776.1"/>
    <property type="molecule type" value="Genomic_DNA"/>
</dbReference>
<keyword evidence="6" id="KW-1185">Reference proteome</keyword>
<dbReference type="PROSITE" id="PS01124">
    <property type="entry name" value="HTH_ARAC_FAMILY_2"/>
    <property type="match status" value="1"/>
</dbReference>
<evidence type="ECO:0000256" key="2">
    <source>
        <dbReference type="ARBA" id="ARBA00023125"/>
    </source>
</evidence>
<dbReference type="GO" id="GO:0043565">
    <property type="term" value="F:sequence-specific DNA binding"/>
    <property type="evidence" value="ECO:0007669"/>
    <property type="project" value="InterPro"/>
</dbReference>
<protein>
    <submittedName>
        <fullName evidence="5">Helix-turn-helix domain-containing protein</fullName>
    </submittedName>
</protein>
<dbReference type="PANTHER" id="PTHR46796">
    <property type="entry name" value="HTH-TYPE TRANSCRIPTIONAL ACTIVATOR RHAS-RELATED"/>
    <property type="match status" value="1"/>
</dbReference>
<feature type="domain" description="HTH araC/xylS-type" evidence="4">
    <location>
        <begin position="4"/>
        <end position="103"/>
    </location>
</feature>
<organism evidence="5 6">
    <name type="scientific">Chitinophaga tropicalis</name>
    <dbReference type="NCBI Taxonomy" id="2683588"/>
    <lineage>
        <taxon>Bacteria</taxon>
        <taxon>Pseudomonadati</taxon>
        <taxon>Bacteroidota</taxon>
        <taxon>Chitinophagia</taxon>
        <taxon>Chitinophagales</taxon>
        <taxon>Chitinophagaceae</taxon>
        <taxon>Chitinophaga</taxon>
    </lineage>
</organism>
<evidence type="ECO:0000256" key="1">
    <source>
        <dbReference type="ARBA" id="ARBA00023015"/>
    </source>
</evidence>
<dbReference type="RefSeq" id="WP_157306201.1">
    <property type="nucleotide sequence ID" value="NZ_WRXN01000004.1"/>
</dbReference>
<dbReference type="InterPro" id="IPR009057">
    <property type="entry name" value="Homeodomain-like_sf"/>
</dbReference>
<keyword evidence="2" id="KW-0238">DNA-binding</keyword>
<dbReference type="SUPFAM" id="SSF46689">
    <property type="entry name" value="Homeodomain-like"/>
    <property type="match status" value="2"/>
</dbReference>
<evidence type="ECO:0000313" key="6">
    <source>
        <dbReference type="Proteomes" id="UP000461730"/>
    </source>
</evidence>
<dbReference type="InterPro" id="IPR018060">
    <property type="entry name" value="HTH_AraC"/>
</dbReference>
<dbReference type="Proteomes" id="UP000461730">
    <property type="component" value="Unassembled WGS sequence"/>
</dbReference>
<evidence type="ECO:0000313" key="5">
    <source>
        <dbReference type="EMBL" id="MVT08776.1"/>
    </source>
</evidence>
<reference evidence="5 6" key="1">
    <citation type="submission" date="2019-12" db="EMBL/GenBank/DDBJ databases">
        <title>Chitinophaga sp. strain ysch24 (GDMCC 1.1355), whole genome shotgun sequence.</title>
        <authorList>
            <person name="Zhang X."/>
        </authorList>
    </citation>
    <scope>NUCLEOTIDE SEQUENCE [LARGE SCALE GENOMIC DNA]</scope>
    <source>
        <strain evidence="6">ysch24</strain>
    </source>
</reference>
<evidence type="ECO:0000256" key="3">
    <source>
        <dbReference type="ARBA" id="ARBA00023163"/>
    </source>
</evidence>
<dbReference type="InterPro" id="IPR050204">
    <property type="entry name" value="AraC_XylS_family_regulators"/>
</dbReference>
<dbReference type="PANTHER" id="PTHR46796:SF13">
    <property type="entry name" value="HTH-TYPE TRANSCRIPTIONAL ACTIVATOR RHAS"/>
    <property type="match status" value="1"/>
</dbReference>
<comment type="caution">
    <text evidence="5">The sequence shown here is derived from an EMBL/GenBank/DDBJ whole genome shotgun (WGS) entry which is preliminary data.</text>
</comment>